<dbReference type="PANTHER" id="PTHR38795">
    <property type="entry name" value="DUF6604 DOMAIN-CONTAINING PROTEIN"/>
    <property type="match status" value="1"/>
</dbReference>
<dbReference type="AlphaFoldDB" id="A0AAW0R625"/>
<dbReference type="EMBL" id="JAQQWP010000002">
    <property type="protein sequence ID" value="KAK8129246.1"/>
    <property type="molecule type" value="Genomic_DNA"/>
</dbReference>
<dbReference type="Pfam" id="PF20253">
    <property type="entry name" value="DUF6604"/>
    <property type="match status" value="1"/>
</dbReference>
<name>A0AAW0R625_9PEZI</name>
<gene>
    <name evidence="3" type="ORF">PG999_001626</name>
</gene>
<evidence type="ECO:0000256" key="1">
    <source>
        <dbReference type="SAM" id="MobiDB-lite"/>
    </source>
</evidence>
<keyword evidence="4" id="KW-1185">Reference proteome</keyword>
<feature type="region of interest" description="Disordered" evidence="1">
    <location>
        <begin position="164"/>
        <end position="225"/>
    </location>
</feature>
<organism evidence="3 4">
    <name type="scientific">Apiospora kogelbergensis</name>
    <dbReference type="NCBI Taxonomy" id="1337665"/>
    <lineage>
        <taxon>Eukaryota</taxon>
        <taxon>Fungi</taxon>
        <taxon>Dikarya</taxon>
        <taxon>Ascomycota</taxon>
        <taxon>Pezizomycotina</taxon>
        <taxon>Sordariomycetes</taxon>
        <taxon>Xylariomycetidae</taxon>
        <taxon>Amphisphaeriales</taxon>
        <taxon>Apiosporaceae</taxon>
        <taxon>Apiospora</taxon>
    </lineage>
</organism>
<evidence type="ECO:0000313" key="4">
    <source>
        <dbReference type="Proteomes" id="UP001392437"/>
    </source>
</evidence>
<sequence length="465" mass="51736">METDNIYTAYKRDTKHLLYWLIKVSNSIIESSKHDSAGIKPNTTGQSTVAGILSMAQLIAKQLQASEVPDLISHLFKTVIQARTITYEAFLQLEIHETEPDPDLQMSNAKHKHFIDVLAEAFEVLVGPDKLPKYKSHANPTQQPGQDDLEELLQSANKFSALSIDDAEDDQYSSGTESDIEDAKSRIPKKQPRKAKGKKGKGKGKGKKGRPQKKNKQHKQAAATQSLGEIPFDSYRIIEDGGGLSPDYLMAVHALAREWVHLRAYVQRIWCEVAYEGLNGAVAAGVSNVAIAMLKRSELALALDFPGHDDYPTIIKTLTRGKDPKKGDALVGVFGSKTPNGDNAGPASVDTEEQLMMHTYHDFLDFIGDYQKTRSCLPTKRMAAEIQGWDLNYDLRQATDKKRVKWRRAYTINWLYDLVNLFAAPVLYDKALGGIHVLDKIDWSADGPWGSKVRLLLGLNDFASS</sequence>
<reference evidence="3 4" key="1">
    <citation type="submission" date="2023-01" db="EMBL/GenBank/DDBJ databases">
        <title>Analysis of 21 Apiospora genomes using comparative genomics revels a genus with tremendous synthesis potential of carbohydrate active enzymes and secondary metabolites.</title>
        <authorList>
            <person name="Sorensen T."/>
        </authorList>
    </citation>
    <scope>NUCLEOTIDE SEQUENCE [LARGE SCALE GENOMIC DNA]</scope>
    <source>
        <strain evidence="3 4">CBS 117206</strain>
    </source>
</reference>
<proteinExistence type="predicted"/>
<protein>
    <recommendedName>
        <fullName evidence="2">DUF6604 domain-containing protein</fullName>
    </recommendedName>
</protein>
<accession>A0AAW0R625</accession>
<evidence type="ECO:0000313" key="3">
    <source>
        <dbReference type="EMBL" id="KAK8129246.1"/>
    </source>
</evidence>
<dbReference type="Proteomes" id="UP001392437">
    <property type="component" value="Unassembled WGS sequence"/>
</dbReference>
<comment type="caution">
    <text evidence="3">The sequence shown here is derived from an EMBL/GenBank/DDBJ whole genome shotgun (WGS) entry which is preliminary data.</text>
</comment>
<dbReference type="InterPro" id="IPR046539">
    <property type="entry name" value="DUF6604"/>
</dbReference>
<evidence type="ECO:0000259" key="2">
    <source>
        <dbReference type="Pfam" id="PF20253"/>
    </source>
</evidence>
<dbReference type="PANTHER" id="PTHR38795:SF1">
    <property type="entry name" value="DUF6604 DOMAIN-CONTAINING PROTEIN"/>
    <property type="match status" value="1"/>
</dbReference>
<feature type="domain" description="DUF6604" evidence="2">
    <location>
        <begin position="9"/>
        <end position="301"/>
    </location>
</feature>
<feature type="compositionally biased region" description="Basic residues" evidence="1">
    <location>
        <begin position="186"/>
        <end position="219"/>
    </location>
</feature>